<reference evidence="3" key="3">
    <citation type="journal article" date="2022" name="bioRxiv">
        <title>A global pangenome for the wheat fungal pathogen Pyrenophora tritici-repentis and prediction of effector protein structural homology.</title>
        <authorList>
            <person name="Moolhuijzen P."/>
            <person name="See P.T."/>
            <person name="Shi G."/>
            <person name="Powell H.R."/>
            <person name="Cockram J."/>
            <person name="Jorgensen L.N."/>
            <person name="Benslimane H."/>
            <person name="Strelkov S.E."/>
            <person name="Turner J."/>
            <person name="Liu Z."/>
            <person name="Moffat C.S."/>
        </authorList>
    </citation>
    <scope>NUCLEOTIDE SEQUENCE</scope>
    <source>
        <strain evidence="3">86-124</strain>
    </source>
</reference>
<evidence type="ECO:0000313" key="5">
    <source>
        <dbReference type="Proteomes" id="UP000249757"/>
    </source>
</evidence>
<feature type="chain" id="PRO_5042700792" evidence="1">
    <location>
        <begin position="16"/>
        <end position="174"/>
    </location>
</feature>
<dbReference type="AlphaFoldDB" id="A0A2W1D278"/>
<comment type="caution">
    <text evidence="3">The sequence shown here is derived from an EMBL/GenBank/DDBJ whole genome shotgun (WGS) entry which is preliminary data.</text>
</comment>
<feature type="signal peptide" evidence="1">
    <location>
        <begin position="1"/>
        <end position="15"/>
    </location>
</feature>
<reference evidence="3" key="2">
    <citation type="submission" date="2021-05" db="EMBL/GenBank/DDBJ databases">
        <authorList>
            <person name="Moolhuijzen P.M."/>
            <person name="Moffat C.S."/>
        </authorList>
    </citation>
    <scope>NUCLEOTIDE SEQUENCE</scope>
    <source>
        <strain evidence="3">86-124</strain>
    </source>
</reference>
<protein>
    <submittedName>
        <fullName evidence="3">Uncharacterized protein</fullName>
    </submittedName>
</protein>
<evidence type="ECO:0000313" key="3">
    <source>
        <dbReference type="EMBL" id="KAI1513669.1"/>
    </source>
</evidence>
<dbReference type="EMBL" id="NQIK02000001">
    <property type="protein sequence ID" value="KAF7577733.1"/>
    <property type="molecule type" value="Genomic_DNA"/>
</dbReference>
<dbReference type="EMBL" id="NRDI02000009">
    <property type="protein sequence ID" value="KAI1513669.1"/>
    <property type="molecule type" value="Genomic_DNA"/>
</dbReference>
<dbReference type="Proteomes" id="UP000245464">
    <property type="component" value="Chromosome 1"/>
</dbReference>
<keyword evidence="1" id="KW-0732">Signal</keyword>
<dbReference type="OrthoDB" id="3793724at2759"/>
<organism evidence="3 5">
    <name type="scientific">Pyrenophora tritici-repentis</name>
    <dbReference type="NCBI Taxonomy" id="45151"/>
    <lineage>
        <taxon>Eukaryota</taxon>
        <taxon>Fungi</taxon>
        <taxon>Dikarya</taxon>
        <taxon>Ascomycota</taxon>
        <taxon>Pezizomycotina</taxon>
        <taxon>Dothideomycetes</taxon>
        <taxon>Pleosporomycetidae</taxon>
        <taxon>Pleosporales</taxon>
        <taxon>Pleosporineae</taxon>
        <taxon>Pleosporaceae</taxon>
        <taxon>Pyrenophora</taxon>
    </lineage>
</organism>
<keyword evidence="5" id="KW-1185">Reference proteome</keyword>
<reference evidence="5" key="4">
    <citation type="journal article" date="2022" name="Microb. Genom.">
        <title>A global pangenome for the wheat fungal pathogen Pyrenophora tritici-repentis and prediction of effector protein structural homology.</title>
        <authorList>
            <person name="Moolhuijzen P.M."/>
            <person name="See P.T."/>
            <person name="Shi G."/>
            <person name="Powell H.R."/>
            <person name="Cockram J."/>
            <person name="Jorgensen L.N."/>
            <person name="Benslimane H."/>
            <person name="Strelkov S.E."/>
            <person name="Turner J."/>
            <person name="Liu Z."/>
            <person name="Moffat C.S."/>
        </authorList>
    </citation>
    <scope>NUCLEOTIDE SEQUENCE [LARGE SCALE GENOMIC DNA]</scope>
</reference>
<accession>A0A2W1D278</accession>
<evidence type="ECO:0000313" key="2">
    <source>
        <dbReference type="EMBL" id="KAF7577733.1"/>
    </source>
</evidence>
<proteinExistence type="predicted"/>
<gene>
    <name evidence="3" type="ORF">Ptr86124_007571</name>
    <name evidence="2" type="ORF">PtrM4_019730</name>
</gene>
<name>A0A2W1D278_9PLEO</name>
<reference evidence="2 4" key="1">
    <citation type="journal article" date="2018" name="BMC Genomics">
        <title>Comparative genomics of the wheat fungal pathogen Pyrenophora tritici-repentis reveals chromosomal variations and genome plasticity.</title>
        <authorList>
            <person name="Moolhuijzen P."/>
            <person name="See P.T."/>
            <person name="Hane J.K."/>
            <person name="Shi G."/>
            <person name="Liu Z."/>
            <person name="Oliver R.P."/>
            <person name="Moffat C.S."/>
        </authorList>
    </citation>
    <scope>NUCLEOTIDE SEQUENCE [LARGE SCALE GENOMIC DNA]</scope>
    <source>
        <strain evidence="2">M4</strain>
    </source>
</reference>
<dbReference type="Proteomes" id="UP000249757">
    <property type="component" value="Unassembled WGS sequence"/>
</dbReference>
<evidence type="ECO:0000256" key="1">
    <source>
        <dbReference type="SAM" id="SignalP"/>
    </source>
</evidence>
<sequence length="174" mass="19107">MRLIALAASLPLATAFWNGDLCKGAGGCINIGVLVRDPFRCPDGSYVKLPDFGNDEDAAGREDATVVTKEEFPKTCFKGGVPRATSKLVRTKARGGQTMYHFVDETCNNANPVKKDCYHYNSNPSTFTFCQMIDSKGGQCVTNPNAGKCERWGNDIRPECNYWKPGLQDLPDDN</sequence>
<dbReference type="OMA" id="GECERWG"/>
<evidence type="ECO:0000313" key="4">
    <source>
        <dbReference type="Proteomes" id="UP000245464"/>
    </source>
</evidence>